<feature type="non-terminal residue" evidence="2">
    <location>
        <position position="1"/>
    </location>
</feature>
<organism evidence="2 3">
    <name type="scientific">Eragrostis curvula</name>
    <name type="common">weeping love grass</name>
    <dbReference type="NCBI Taxonomy" id="38414"/>
    <lineage>
        <taxon>Eukaryota</taxon>
        <taxon>Viridiplantae</taxon>
        <taxon>Streptophyta</taxon>
        <taxon>Embryophyta</taxon>
        <taxon>Tracheophyta</taxon>
        <taxon>Spermatophyta</taxon>
        <taxon>Magnoliopsida</taxon>
        <taxon>Liliopsida</taxon>
        <taxon>Poales</taxon>
        <taxon>Poaceae</taxon>
        <taxon>PACMAD clade</taxon>
        <taxon>Chloridoideae</taxon>
        <taxon>Eragrostideae</taxon>
        <taxon>Eragrostidinae</taxon>
        <taxon>Eragrostis</taxon>
    </lineage>
</organism>
<keyword evidence="1" id="KW-0472">Membrane</keyword>
<name>A0A5J9TRY2_9POAL</name>
<keyword evidence="1" id="KW-1133">Transmembrane helix</keyword>
<keyword evidence="3" id="KW-1185">Reference proteome</keyword>
<evidence type="ECO:0000313" key="3">
    <source>
        <dbReference type="Proteomes" id="UP000324897"/>
    </source>
</evidence>
<keyword evidence="1" id="KW-0812">Transmembrane</keyword>
<dbReference type="EMBL" id="RWGY01000033">
    <property type="protein sequence ID" value="TVU13608.1"/>
    <property type="molecule type" value="Genomic_DNA"/>
</dbReference>
<dbReference type="AlphaFoldDB" id="A0A5J9TRY2"/>
<evidence type="ECO:0000313" key="2">
    <source>
        <dbReference type="EMBL" id="TVU13608.1"/>
    </source>
</evidence>
<gene>
    <name evidence="2" type="ORF">EJB05_40334</name>
</gene>
<comment type="caution">
    <text evidence="2">The sequence shown here is derived from an EMBL/GenBank/DDBJ whole genome shotgun (WGS) entry which is preliminary data.</text>
</comment>
<evidence type="ECO:0000256" key="1">
    <source>
        <dbReference type="SAM" id="Phobius"/>
    </source>
</evidence>
<proteinExistence type="predicted"/>
<dbReference type="Proteomes" id="UP000324897">
    <property type="component" value="Unassembled WGS sequence"/>
</dbReference>
<feature type="transmembrane region" description="Helical" evidence="1">
    <location>
        <begin position="134"/>
        <end position="152"/>
    </location>
</feature>
<dbReference type="Gramene" id="TVU13608">
    <property type="protein sequence ID" value="TVU13608"/>
    <property type="gene ID" value="EJB05_40334"/>
</dbReference>
<accession>A0A5J9TRY2</accession>
<protein>
    <submittedName>
        <fullName evidence="2">Uncharacterized protein</fullName>
    </submittedName>
</protein>
<reference evidence="2 3" key="1">
    <citation type="journal article" date="2019" name="Sci. Rep.">
        <title>A high-quality genome of Eragrostis curvula grass provides insights into Poaceae evolution and supports new strategies to enhance forage quality.</title>
        <authorList>
            <person name="Carballo J."/>
            <person name="Santos B.A.C.M."/>
            <person name="Zappacosta D."/>
            <person name="Garbus I."/>
            <person name="Selva J.P."/>
            <person name="Gallo C.A."/>
            <person name="Diaz A."/>
            <person name="Albertini E."/>
            <person name="Caccamo M."/>
            <person name="Echenique V."/>
        </authorList>
    </citation>
    <scope>NUCLEOTIDE SEQUENCE [LARGE SCALE GENOMIC DNA]</scope>
    <source>
        <strain evidence="3">cv. Victoria</strain>
        <tissue evidence="2">Leaf</tissue>
    </source>
</reference>
<sequence>MFYARVDALLVLDTIWSGSRFLTFLLLSAVVPQVVLGCTAVFDFRAFFILFSGFFITRKSTPFYWIWFYYLYLVKHPYLAYQAALQNELRNASSCFSHGIEMIHWTLVGRMTEAVKLEMLDGAPMGRMREAMKLKCLMVMGFFFRALLYLVLHVGKQEKKNSE</sequence>
<feature type="transmembrane region" description="Helical" evidence="1">
    <location>
        <begin position="21"/>
        <end position="42"/>
    </location>
</feature>